<dbReference type="EMBL" id="QGSV01000193">
    <property type="protein sequence ID" value="PWU47370.1"/>
    <property type="molecule type" value="Genomic_DNA"/>
</dbReference>
<feature type="compositionally biased region" description="Basic and acidic residues" evidence="1">
    <location>
        <begin position="48"/>
        <end position="57"/>
    </location>
</feature>
<keyword evidence="3" id="KW-1185">Reference proteome</keyword>
<dbReference type="Proteomes" id="UP000245683">
    <property type="component" value="Unassembled WGS sequence"/>
</dbReference>
<organism evidence="2 3">
    <name type="scientific">Micromonospora globispora</name>
    <dbReference type="NCBI Taxonomy" id="1450148"/>
    <lineage>
        <taxon>Bacteria</taxon>
        <taxon>Bacillati</taxon>
        <taxon>Actinomycetota</taxon>
        <taxon>Actinomycetes</taxon>
        <taxon>Micromonosporales</taxon>
        <taxon>Micromonosporaceae</taxon>
        <taxon>Micromonospora</taxon>
    </lineage>
</organism>
<comment type="caution">
    <text evidence="2">The sequence shown here is derived from an EMBL/GenBank/DDBJ whole genome shotgun (WGS) entry which is preliminary data.</text>
</comment>
<reference evidence="3" key="1">
    <citation type="submission" date="2018-05" db="EMBL/GenBank/DDBJ databases">
        <title>Micromonospora globispora sp. nov. and Micromonospora rugosa sp. nov., isolated from marine sediment.</title>
        <authorList>
            <person name="Carro L."/>
            <person name="Aysel V."/>
            <person name="Cetin D."/>
            <person name="Igual J.M."/>
            <person name="Klenk H.-P."/>
            <person name="Trujillo M.E."/>
            <person name="Sahin N."/>
        </authorList>
    </citation>
    <scope>NUCLEOTIDE SEQUENCE [LARGE SCALE GENOMIC DNA]</scope>
    <source>
        <strain evidence="3">S2904</strain>
    </source>
</reference>
<accession>A0A317K423</accession>
<gene>
    <name evidence="2" type="ORF">DLJ46_15120</name>
</gene>
<feature type="region of interest" description="Disordered" evidence="1">
    <location>
        <begin position="37"/>
        <end position="58"/>
    </location>
</feature>
<name>A0A317K423_9ACTN</name>
<sequence length="89" mass="9071">MPLGPDGYLGFRSSATRPVCEGDAAGVIVVIIPGQSSFPALGDSDPAEAQRRHDRSTADVSSIGIAVWGPGITPFSRGSLVIGGTGCMR</sequence>
<evidence type="ECO:0000256" key="1">
    <source>
        <dbReference type="SAM" id="MobiDB-lite"/>
    </source>
</evidence>
<dbReference type="AlphaFoldDB" id="A0A317K423"/>
<proteinExistence type="predicted"/>
<protein>
    <submittedName>
        <fullName evidence="2">Uncharacterized protein</fullName>
    </submittedName>
</protein>
<evidence type="ECO:0000313" key="3">
    <source>
        <dbReference type="Proteomes" id="UP000245683"/>
    </source>
</evidence>
<evidence type="ECO:0000313" key="2">
    <source>
        <dbReference type="EMBL" id="PWU47370.1"/>
    </source>
</evidence>